<keyword evidence="9 14" id="KW-0472">Membrane</keyword>
<evidence type="ECO:0000256" key="13">
    <source>
        <dbReference type="ARBA" id="ARBA00075216"/>
    </source>
</evidence>
<comment type="subunit">
    <text evidence="3">Homotrimer.</text>
</comment>
<dbReference type="Pfam" id="PF03105">
    <property type="entry name" value="SPX"/>
    <property type="match status" value="1"/>
</dbReference>
<dbReference type="PANTHER" id="PTHR10283">
    <property type="entry name" value="SOLUTE CARRIER FAMILY 13 MEMBER"/>
    <property type="match status" value="1"/>
</dbReference>
<feature type="transmembrane region" description="Helical" evidence="14">
    <location>
        <begin position="649"/>
        <end position="669"/>
    </location>
</feature>
<dbReference type="GO" id="GO:0006797">
    <property type="term" value="P:polyphosphate metabolic process"/>
    <property type="evidence" value="ECO:0007669"/>
    <property type="project" value="TreeGrafter"/>
</dbReference>
<feature type="transmembrane region" description="Helical" evidence="14">
    <location>
        <begin position="567"/>
        <end position="594"/>
    </location>
</feature>
<feature type="transmembrane region" description="Helical" evidence="14">
    <location>
        <begin position="519"/>
        <end position="547"/>
    </location>
</feature>
<comment type="function">
    <text evidence="11">Converts cob(I)alamin to adenosylcobalamin (adenosylcob(III)alamin), a coenzyme for methylmalonyl-CoA mutase, therefore participates in the final step of the vitamin B12 conversion. Generates adenosylcobalamin (AdoCbl) and directly delivers the cofactor to MUT in a transfer that is stimulated by ATP-binding to MMAB and gated by MMAA.</text>
</comment>
<keyword evidence="7" id="KW-0067">ATP-binding</keyword>
<feature type="domain" description="SPX" evidence="15">
    <location>
        <begin position="146"/>
        <end position="338"/>
    </location>
</feature>
<evidence type="ECO:0000256" key="3">
    <source>
        <dbReference type="ARBA" id="ARBA00011233"/>
    </source>
</evidence>
<dbReference type="Proteomes" id="UP000053815">
    <property type="component" value="Unassembled WGS sequence"/>
</dbReference>
<feature type="transmembrane region" description="Helical" evidence="14">
    <location>
        <begin position="697"/>
        <end position="717"/>
    </location>
</feature>
<protein>
    <recommendedName>
        <fullName evidence="12">Corrinoid adenosyltransferase MMAB</fullName>
    </recommendedName>
    <alternativeName>
        <fullName evidence="13">ATP:co(I)rrinoid adenosyltransferase MMAB</fullName>
    </alternativeName>
</protein>
<dbReference type="STRING" id="91626.A0A0C9M8Y0"/>
<feature type="transmembrane region" description="Helical" evidence="14">
    <location>
        <begin position="723"/>
        <end position="741"/>
    </location>
</feature>
<feature type="transmembrane region" description="Helical" evidence="14">
    <location>
        <begin position="878"/>
        <end position="901"/>
    </location>
</feature>
<comment type="similarity">
    <text evidence="2">Belongs to the Cob(I)alamin adenosyltransferase family.</text>
</comment>
<dbReference type="GO" id="GO:0005315">
    <property type="term" value="F:phosphate transmembrane transporter activity"/>
    <property type="evidence" value="ECO:0007669"/>
    <property type="project" value="TreeGrafter"/>
</dbReference>
<feature type="transmembrane region" description="Helical" evidence="14">
    <location>
        <begin position="424"/>
        <end position="440"/>
    </location>
</feature>
<dbReference type="GO" id="GO:0006817">
    <property type="term" value="P:phosphate ion transport"/>
    <property type="evidence" value="ECO:0007669"/>
    <property type="project" value="TreeGrafter"/>
</dbReference>
<dbReference type="EMBL" id="DF836425">
    <property type="protein sequence ID" value="GAN06806.1"/>
    <property type="molecule type" value="Genomic_DNA"/>
</dbReference>
<evidence type="ECO:0000256" key="7">
    <source>
        <dbReference type="ARBA" id="ARBA00022840"/>
    </source>
</evidence>
<dbReference type="GO" id="GO:0009235">
    <property type="term" value="P:cobalamin metabolic process"/>
    <property type="evidence" value="ECO:0007669"/>
    <property type="project" value="UniProtKB-ARBA"/>
</dbReference>
<dbReference type="Pfam" id="PF00939">
    <property type="entry name" value="Na_sulph_symp"/>
    <property type="match status" value="1"/>
</dbReference>
<evidence type="ECO:0000256" key="5">
    <source>
        <dbReference type="ARBA" id="ARBA00022692"/>
    </source>
</evidence>
<organism evidence="16">
    <name type="scientific">Mucor ambiguus</name>
    <dbReference type="NCBI Taxonomy" id="91626"/>
    <lineage>
        <taxon>Eukaryota</taxon>
        <taxon>Fungi</taxon>
        <taxon>Fungi incertae sedis</taxon>
        <taxon>Mucoromycota</taxon>
        <taxon>Mucoromycotina</taxon>
        <taxon>Mucoromycetes</taxon>
        <taxon>Mucorales</taxon>
        <taxon>Mucorineae</taxon>
        <taxon>Mucoraceae</taxon>
        <taxon>Mucor</taxon>
    </lineage>
</organism>
<keyword evidence="8 14" id="KW-1133">Transmembrane helix</keyword>
<dbReference type="PANTHER" id="PTHR10283:SF92">
    <property type="entry name" value="LOW-AFFINITY PHOSPHATE TRANSPORTER PHO91"/>
    <property type="match status" value="1"/>
</dbReference>
<feature type="transmembrane region" description="Helical" evidence="14">
    <location>
        <begin position="748"/>
        <end position="779"/>
    </location>
</feature>
<evidence type="ECO:0000256" key="1">
    <source>
        <dbReference type="ARBA" id="ARBA00004141"/>
    </source>
</evidence>
<dbReference type="Gene3D" id="1.20.1200.10">
    <property type="entry name" value="Cobalamin adenosyltransferase-like"/>
    <property type="match status" value="1"/>
</dbReference>
<comment type="subcellular location">
    <subcellularLocation>
        <location evidence="1">Membrane</location>
        <topology evidence="1">Multi-pass membrane protein</topology>
    </subcellularLocation>
</comment>
<evidence type="ECO:0000256" key="6">
    <source>
        <dbReference type="ARBA" id="ARBA00022741"/>
    </source>
</evidence>
<name>A0A0C9M8Y0_9FUNG</name>
<proteinExistence type="inferred from homology"/>
<feature type="transmembrane region" description="Helical" evidence="14">
    <location>
        <begin position="832"/>
        <end position="850"/>
    </location>
</feature>
<dbReference type="Pfam" id="PF01923">
    <property type="entry name" value="Cob_adeno_trans"/>
    <property type="match status" value="1"/>
</dbReference>
<dbReference type="AlphaFoldDB" id="A0A0C9M8Y0"/>
<evidence type="ECO:0000313" key="17">
    <source>
        <dbReference type="Proteomes" id="UP000053815"/>
    </source>
</evidence>
<keyword evidence="17" id="KW-1185">Reference proteome</keyword>
<gene>
    <name evidence="16" type="ORF">MAM1_0136d06296</name>
</gene>
<dbReference type="FunFam" id="1.20.1200.10:FF:000001">
    <property type="entry name" value="Cob(I)yrinic acid a,c-diamide adenosyltransferase"/>
    <property type="match status" value="1"/>
</dbReference>
<evidence type="ECO:0000256" key="4">
    <source>
        <dbReference type="ARBA" id="ARBA00022679"/>
    </source>
</evidence>
<feature type="transmembrane region" description="Helical" evidence="14">
    <location>
        <begin position="452"/>
        <end position="469"/>
    </location>
</feature>
<comment type="catalytic activity">
    <reaction evidence="10">
        <text>cob(I)alamin-[corrinoid adenosyltransferase] + ATP = apo-[corrinoid adenosyltransferase] + adenosylcob(III)alamin + triphosphate</text>
        <dbReference type="Rhea" id="RHEA:56796"/>
        <dbReference type="Rhea" id="RHEA-COMP:14743"/>
        <dbReference type="Rhea" id="RHEA-COMP:14744"/>
        <dbReference type="ChEBI" id="CHEBI:18036"/>
        <dbReference type="ChEBI" id="CHEBI:18408"/>
        <dbReference type="ChEBI" id="CHEBI:30616"/>
        <dbReference type="ChEBI" id="CHEBI:60488"/>
        <dbReference type="ChEBI" id="CHEBI:83228"/>
    </reaction>
    <physiologicalReaction direction="left-to-right" evidence="10">
        <dbReference type="Rhea" id="RHEA:56797"/>
    </physiologicalReaction>
</comment>
<dbReference type="InterPro" id="IPR001898">
    <property type="entry name" value="SLC13A/DASS"/>
</dbReference>
<feature type="transmembrane region" description="Helical" evidence="14">
    <location>
        <begin position="475"/>
        <end position="495"/>
    </location>
</feature>
<keyword evidence="5 14" id="KW-0812">Transmembrane</keyword>
<evidence type="ECO:0000259" key="15">
    <source>
        <dbReference type="PROSITE" id="PS51382"/>
    </source>
</evidence>
<evidence type="ECO:0000256" key="11">
    <source>
        <dbReference type="ARBA" id="ARBA00056747"/>
    </source>
</evidence>
<sequence length="903" mass="100196">MKIYTKTGDKGTSSLYNGERRVKDDEIFEALGTTDELTSNIGYLLLAMEFLEDTDWGNELVEKLIKIQCLLQDVGSNLATPREQSNEARLARTRFDADGQHVKAMEDWIDEYDQQLPKLTKFILPSGGKSSASLHVARSVCRRAERRVQPLVRDQLCDDSVGIFLNSYSSLKSLIYKIEQKKKTSLTEQTALLSSCDNDNATFIKALDTSLSKITQFYTERESEANAELDDILAPSASPIIIVVHEPSANPSSYLSLPASSSSCSIDDGQISTADTMVSPINYHQHQDNDSQDERLMNLYLYLSKLKSFLCLNQTAFAKILKKYDKRMNTKLADTYTNNTLLQSYPFKPSTSQHLNLLIQQVETLYNEQHSTKSADLKTCLHETLKDDRNLIWRECIGRERRETNIVIEEEKMNISWRGTDVKTWIYLVLSLALFVYLLNSSLFEHIEQRRCFAILVFSSILWATELTLDYVFQLMPLFVTALLVPFLAIVLRVIRSEHEASDGTITYQRLSAMEASKAVFASMLSPVIMLLLGGFAIAAALNKYGIAKALASFVLSKAGTRPSRVLLVNMLVASMASMWISNVAAPVLCLSLIQPILRKLPVGSPFGPCLIMGIALASNLGGIASPIASPQNVIAIQNMSPPPSWTDWFCVSVPLCLLGNCIVWLWLLQSYQIKNDGHEITTTTNKMSLRMTPNQFFIVCVTLFTIVLWCIARTYRDTLGDMGVIAIIPLIAFFGTGILTKDEFNNFLWNVIILAMGGIALGKAVESSGLLYTIAFGISGHVMELSTFEVLFTFCCLVLVIATFISHTVAALIVLPIVAKIGAQLIDPSPRLLVMGTAFVCSAAMGLPVSGFPNMTAISQENIIGEPYLKTKDFLKNGVPCSILIMLCIVTLGYFLMVFVGI</sequence>
<evidence type="ECO:0000256" key="9">
    <source>
        <dbReference type="ARBA" id="ARBA00023136"/>
    </source>
</evidence>
<evidence type="ECO:0000256" key="10">
    <source>
        <dbReference type="ARBA" id="ARBA00051988"/>
    </source>
</evidence>
<dbReference type="SUPFAM" id="SSF89028">
    <property type="entry name" value="Cobalamin adenosyltransferase-like"/>
    <property type="match status" value="1"/>
</dbReference>
<dbReference type="GO" id="GO:0005886">
    <property type="term" value="C:plasma membrane"/>
    <property type="evidence" value="ECO:0007669"/>
    <property type="project" value="TreeGrafter"/>
</dbReference>
<dbReference type="InterPro" id="IPR004331">
    <property type="entry name" value="SPX_dom"/>
</dbReference>
<feature type="transmembrane region" description="Helical" evidence="14">
    <location>
        <begin position="791"/>
        <end position="820"/>
    </location>
</feature>
<keyword evidence="4" id="KW-0808">Transferase</keyword>
<dbReference type="InterPro" id="IPR016030">
    <property type="entry name" value="CblAdoTrfase-like"/>
</dbReference>
<dbReference type="CDD" id="cd01115">
    <property type="entry name" value="SLC13_permease"/>
    <property type="match status" value="1"/>
</dbReference>
<accession>A0A0C9M8Y0</accession>
<reference evidence="16" key="1">
    <citation type="submission" date="2014-09" db="EMBL/GenBank/DDBJ databases">
        <title>Draft genome sequence of an oleaginous Mucoromycotina fungus Mucor ambiguus NBRC6742.</title>
        <authorList>
            <person name="Takeda I."/>
            <person name="Yamane N."/>
            <person name="Morita T."/>
            <person name="Tamano K."/>
            <person name="Machida M."/>
            <person name="Baker S."/>
            <person name="Koike H."/>
        </authorList>
    </citation>
    <scope>NUCLEOTIDE SEQUENCE</scope>
    <source>
        <strain evidence="16">NBRC 6742</strain>
    </source>
</reference>
<evidence type="ECO:0000256" key="14">
    <source>
        <dbReference type="SAM" id="Phobius"/>
    </source>
</evidence>
<dbReference type="InterPro" id="IPR036451">
    <property type="entry name" value="CblAdoTrfase-like_sf"/>
</dbReference>
<dbReference type="NCBIfam" id="TIGR00636">
    <property type="entry name" value="PduO_Nterm"/>
    <property type="match status" value="1"/>
</dbReference>
<feature type="transmembrane region" description="Helical" evidence="14">
    <location>
        <begin position="606"/>
        <end position="629"/>
    </location>
</feature>
<evidence type="ECO:0000256" key="2">
    <source>
        <dbReference type="ARBA" id="ARBA00007487"/>
    </source>
</evidence>
<dbReference type="GO" id="GO:0008817">
    <property type="term" value="F:corrinoid adenosyltransferase activity"/>
    <property type="evidence" value="ECO:0007669"/>
    <property type="project" value="UniProtKB-ARBA"/>
</dbReference>
<evidence type="ECO:0000256" key="12">
    <source>
        <dbReference type="ARBA" id="ARBA00071654"/>
    </source>
</evidence>
<keyword evidence="6" id="KW-0547">Nucleotide-binding</keyword>
<dbReference type="PROSITE" id="PS51382">
    <property type="entry name" value="SPX"/>
    <property type="match status" value="1"/>
</dbReference>
<dbReference type="InterPro" id="IPR029499">
    <property type="entry name" value="PduO-typ"/>
</dbReference>
<dbReference type="OrthoDB" id="10260443at2759"/>
<evidence type="ECO:0000256" key="8">
    <source>
        <dbReference type="ARBA" id="ARBA00022989"/>
    </source>
</evidence>
<evidence type="ECO:0000313" key="16">
    <source>
        <dbReference type="EMBL" id="GAN06806.1"/>
    </source>
</evidence>
<dbReference type="GO" id="GO:0005524">
    <property type="term" value="F:ATP binding"/>
    <property type="evidence" value="ECO:0007669"/>
    <property type="project" value="UniProtKB-KW"/>
</dbReference>